<comment type="caution">
    <text evidence="1">The sequence shown here is derived from an EMBL/GenBank/DDBJ whole genome shotgun (WGS) entry which is preliminary data.</text>
</comment>
<protein>
    <submittedName>
        <fullName evidence="1">Uncharacterized protein</fullName>
    </submittedName>
</protein>
<sequence length="103" mass="11122">GELEVVAEATLLLQSLGEHFVLPDVIVRHGSSGELHRLFEVSSRNGGDGVGCLLFIHHFLSLRPPLLSLLLCPNLLLDRFANRHLARSLTDLGQIGSGESDSA</sequence>
<feature type="non-terminal residue" evidence="1">
    <location>
        <position position="103"/>
    </location>
</feature>
<gene>
    <name evidence="1" type="ORF">PMAYCL1PPCAC_13446</name>
</gene>
<feature type="non-terminal residue" evidence="1">
    <location>
        <position position="1"/>
    </location>
</feature>
<organism evidence="1 2">
    <name type="scientific">Pristionchus mayeri</name>
    <dbReference type="NCBI Taxonomy" id="1317129"/>
    <lineage>
        <taxon>Eukaryota</taxon>
        <taxon>Metazoa</taxon>
        <taxon>Ecdysozoa</taxon>
        <taxon>Nematoda</taxon>
        <taxon>Chromadorea</taxon>
        <taxon>Rhabditida</taxon>
        <taxon>Rhabditina</taxon>
        <taxon>Diplogasteromorpha</taxon>
        <taxon>Diplogasteroidea</taxon>
        <taxon>Neodiplogasteridae</taxon>
        <taxon>Pristionchus</taxon>
    </lineage>
</organism>
<dbReference type="AlphaFoldDB" id="A0AAN5CHA6"/>
<proteinExistence type="predicted"/>
<name>A0AAN5CHA6_9BILA</name>
<accession>A0AAN5CHA6</accession>
<dbReference type="EMBL" id="BTRK01000003">
    <property type="protein sequence ID" value="GMR43251.1"/>
    <property type="molecule type" value="Genomic_DNA"/>
</dbReference>
<keyword evidence="2" id="KW-1185">Reference proteome</keyword>
<dbReference type="Proteomes" id="UP001328107">
    <property type="component" value="Unassembled WGS sequence"/>
</dbReference>
<evidence type="ECO:0000313" key="2">
    <source>
        <dbReference type="Proteomes" id="UP001328107"/>
    </source>
</evidence>
<reference evidence="2" key="1">
    <citation type="submission" date="2022-10" db="EMBL/GenBank/DDBJ databases">
        <title>Genome assembly of Pristionchus species.</title>
        <authorList>
            <person name="Yoshida K."/>
            <person name="Sommer R.J."/>
        </authorList>
    </citation>
    <scope>NUCLEOTIDE SEQUENCE [LARGE SCALE GENOMIC DNA]</scope>
    <source>
        <strain evidence="2">RS5460</strain>
    </source>
</reference>
<evidence type="ECO:0000313" key="1">
    <source>
        <dbReference type="EMBL" id="GMR43251.1"/>
    </source>
</evidence>